<dbReference type="GO" id="GO:0009897">
    <property type="term" value="C:external side of plasma membrane"/>
    <property type="evidence" value="ECO:0007669"/>
    <property type="project" value="TreeGrafter"/>
</dbReference>
<dbReference type="InParanoid" id="W5LIS0"/>
<protein>
    <recommendedName>
        <fullName evidence="3">Ig-like domain-containing protein</fullName>
    </recommendedName>
</protein>
<organism evidence="4 5">
    <name type="scientific">Astyanax mexicanus</name>
    <name type="common">Blind cave fish</name>
    <name type="synonym">Astyanax fasciatus mexicanus</name>
    <dbReference type="NCBI Taxonomy" id="7994"/>
    <lineage>
        <taxon>Eukaryota</taxon>
        <taxon>Metazoa</taxon>
        <taxon>Chordata</taxon>
        <taxon>Craniata</taxon>
        <taxon>Vertebrata</taxon>
        <taxon>Euteleostomi</taxon>
        <taxon>Actinopterygii</taxon>
        <taxon>Neopterygii</taxon>
        <taxon>Teleostei</taxon>
        <taxon>Ostariophysi</taxon>
        <taxon>Characiformes</taxon>
        <taxon>Characoidei</taxon>
        <taxon>Acestrorhamphidae</taxon>
        <taxon>Acestrorhamphinae</taxon>
        <taxon>Astyanax</taxon>
    </lineage>
</organism>
<dbReference type="InterPro" id="IPR007110">
    <property type="entry name" value="Ig-like_dom"/>
</dbReference>
<accession>W5LIS0</accession>
<dbReference type="SUPFAM" id="SSF48726">
    <property type="entry name" value="Immunoglobulin"/>
    <property type="match status" value="1"/>
</dbReference>
<dbReference type="GeneTree" id="ENSGT00940000169326"/>
<dbReference type="InterPro" id="IPR050208">
    <property type="entry name" value="MHC_class-I_related"/>
</dbReference>
<evidence type="ECO:0000256" key="2">
    <source>
        <dbReference type="ARBA" id="ARBA00023319"/>
    </source>
</evidence>
<evidence type="ECO:0000259" key="3">
    <source>
        <dbReference type="PROSITE" id="PS50835"/>
    </source>
</evidence>
<dbReference type="SMART" id="SM00407">
    <property type="entry name" value="IGc1"/>
    <property type="match status" value="1"/>
</dbReference>
<dbReference type="PROSITE" id="PS50835">
    <property type="entry name" value="IG_LIKE"/>
    <property type="match status" value="1"/>
</dbReference>
<dbReference type="PANTHER" id="PTHR16675">
    <property type="entry name" value="MHC CLASS I-RELATED"/>
    <property type="match status" value="1"/>
</dbReference>
<dbReference type="Pfam" id="PF07654">
    <property type="entry name" value="C1-set"/>
    <property type="match status" value="1"/>
</dbReference>
<dbReference type="Ensembl" id="ENSAMXT00000019732.2">
    <property type="protein sequence ID" value="ENSAMXP00000019732.2"/>
    <property type="gene ID" value="ENSAMXG00000019161.2"/>
</dbReference>
<dbReference type="Gene3D" id="2.60.40.10">
    <property type="entry name" value="Immunoglobulins"/>
    <property type="match status" value="1"/>
</dbReference>
<evidence type="ECO:0000313" key="4">
    <source>
        <dbReference type="Ensembl" id="ENSAMXP00000019732.2"/>
    </source>
</evidence>
<evidence type="ECO:0000256" key="1">
    <source>
        <dbReference type="ARBA" id="ARBA00023180"/>
    </source>
</evidence>
<keyword evidence="1" id="KW-0325">Glycoprotein</keyword>
<dbReference type="InterPro" id="IPR036179">
    <property type="entry name" value="Ig-like_dom_sf"/>
</dbReference>
<keyword evidence="2" id="KW-0393">Immunoglobulin domain</keyword>
<reference evidence="4" key="4">
    <citation type="submission" date="2025-09" db="UniProtKB">
        <authorList>
            <consortium name="Ensembl"/>
        </authorList>
    </citation>
    <scope>IDENTIFICATION</scope>
</reference>
<dbReference type="InterPro" id="IPR003006">
    <property type="entry name" value="Ig/MHC_CS"/>
</dbReference>
<dbReference type="GO" id="GO:0005615">
    <property type="term" value="C:extracellular space"/>
    <property type="evidence" value="ECO:0007669"/>
    <property type="project" value="TreeGrafter"/>
</dbReference>
<keyword evidence="5" id="KW-1185">Reference proteome</keyword>
<dbReference type="Bgee" id="ENSAMXG00000019161">
    <property type="expression patterns" value="Expressed in camera-type eye and 11 other cell types or tissues"/>
</dbReference>
<dbReference type="AlphaFoldDB" id="W5LIS0"/>
<dbReference type="HOGENOM" id="CLU_047501_0_3_1"/>
<dbReference type="PANTHER" id="PTHR16675:SF193">
    <property type="entry name" value="LOC571647 PROTEIN-RELATED"/>
    <property type="match status" value="1"/>
</dbReference>
<dbReference type="InterPro" id="IPR003597">
    <property type="entry name" value="Ig_C1-set"/>
</dbReference>
<sequence length="111" mass="12596">NCFLSLAPPAVHIFAKKSVRDSRKLNLTCLITGFYPKHVKMSLRKFSTEIPDHLITSSGVRPNHNGTYQLRKSVEILEDEEAQYSCSVSHITLTEPVIKQWGKYNPTLPRA</sequence>
<reference evidence="5" key="2">
    <citation type="journal article" date="2014" name="Nat. Commun.">
        <title>The cavefish genome reveals candidate genes for eye loss.</title>
        <authorList>
            <person name="McGaugh S.E."/>
            <person name="Gross J.B."/>
            <person name="Aken B."/>
            <person name="Blin M."/>
            <person name="Borowsky R."/>
            <person name="Chalopin D."/>
            <person name="Hinaux H."/>
            <person name="Jeffery W.R."/>
            <person name="Keene A."/>
            <person name="Ma L."/>
            <person name="Minx P."/>
            <person name="Murphy D."/>
            <person name="O'Quin K.E."/>
            <person name="Retaux S."/>
            <person name="Rohner N."/>
            <person name="Searle S.M."/>
            <person name="Stahl B.A."/>
            <person name="Tabin C."/>
            <person name="Volff J.N."/>
            <person name="Yoshizawa M."/>
            <person name="Warren W.C."/>
        </authorList>
    </citation>
    <scope>NUCLEOTIDE SEQUENCE [LARGE SCALE GENOMIC DNA]</scope>
    <source>
        <strain evidence="5">female</strain>
    </source>
</reference>
<feature type="domain" description="Ig-like" evidence="3">
    <location>
        <begin position="8"/>
        <end position="98"/>
    </location>
</feature>
<reference evidence="4" key="3">
    <citation type="submission" date="2025-08" db="UniProtKB">
        <authorList>
            <consortium name="Ensembl"/>
        </authorList>
    </citation>
    <scope>IDENTIFICATION</scope>
</reference>
<evidence type="ECO:0000313" key="5">
    <source>
        <dbReference type="Proteomes" id="UP000018467"/>
    </source>
</evidence>
<dbReference type="PROSITE" id="PS00290">
    <property type="entry name" value="IG_MHC"/>
    <property type="match status" value="1"/>
</dbReference>
<proteinExistence type="predicted"/>
<dbReference type="GO" id="GO:0006955">
    <property type="term" value="P:immune response"/>
    <property type="evidence" value="ECO:0007669"/>
    <property type="project" value="TreeGrafter"/>
</dbReference>
<dbReference type="eggNOG" id="ENOG502QU05">
    <property type="taxonomic scope" value="Eukaryota"/>
</dbReference>
<name>W5LIS0_ASTMX</name>
<reference evidence="5" key="1">
    <citation type="submission" date="2013-03" db="EMBL/GenBank/DDBJ databases">
        <authorList>
            <person name="Jeffery W."/>
            <person name="Warren W."/>
            <person name="Wilson R.K."/>
        </authorList>
    </citation>
    <scope>NUCLEOTIDE SEQUENCE</scope>
    <source>
        <strain evidence="5">female</strain>
    </source>
</reference>
<dbReference type="InterPro" id="IPR013783">
    <property type="entry name" value="Ig-like_fold"/>
</dbReference>
<dbReference type="Proteomes" id="UP000018467">
    <property type="component" value="Unassembled WGS sequence"/>
</dbReference>